<evidence type="ECO:0000313" key="6">
    <source>
        <dbReference type="Proteomes" id="UP000035722"/>
    </source>
</evidence>
<dbReference type="CDD" id="cd10318">
    <property type="entry name" value="RGL11"/>
    <property type="match status" value="1"/>
</dbReference>
<dbReference type="Pfam" id="PF00041">
    <property type="entry name" value="fn3"/>
    <property type="match status" value="1"/>
</dbReference>
<dbReference type="Gene3D" id="2.60.40.10">
    <property type="entry name" value="Immunoglobulins"/>
    <property type="match status" value="4"/>
</dbReference>
<dbReference type="PANTHER" id="PTHR43118">
    <property type="entry name" value="RHAMNOGALACTURONAN LYASE (EUROFUNG)"/>
    <property type="match status" value="1"/>
</dbReference>
<dbReference type="InterPro" id="IPR034641">
    <property type="entry name" value="RGL11"/>
</dbReference>
<comment type="caution">
    <text evidence="5">The sequence shown here is derived from an EMBL/GenBank/DDBJ whole genome shotgun (WGS) entry which is preliminary data.</text>
</comment>
<keyword evidence="2" id="KW-0624">Polysaccharide degradation</keyword>
<dbReference type="InterPro" id="IPR008979">
    <property type="entry name" value="Galactose-bd-like_sf"/>
</dbReference>
<keyword evidence="2" id="KW-0119">Carbohydrate metabolism</keyword>
<dbReference type="InterPro" id="IPR049366">
    <property type="entry name" value="RGL11_C"/>
</dbReference>
<proteinExistence type="predicted"/>
<dbReference type="InterPro" id="IPR013783">
    <property type="entry name" value="Ig-like_fold"/>
</dbReference>
<evidence type="ECO:0000313" key="5">
    <source>
        <dbReference type="EMBL" id="CCQ48385.1"/>
    </source>
</evidence>
<dbReference type="InterPro" id="IPR037459">
    <property type="entry name" value="RhgT-like"/>
</dbReference>
<feature type="region of interest" description="Disordered" evidence="3">
    <location>
        <begin position="1"/>
        <end position="23"/>
    </location>
</feature>
<sequence>MSVNKSPQAALQPKQPPPRQRGIPAGAKAVTAAVASAAIAFTGLPAVQADTALPPVGSGFKFDFGPGATADGYTAVAAGTQYSAATRFGFTDTAVTSGADRGTGDPLRSDFVQAQGSTFLVDLPNGDYTVKLIAGDATEATNIAITAETMAKVQATDKPAGQYLEMEFPVSLVDGQLNLDFSGTAAKINSLVISARAPRTATTDPGVYLAGDSTVQTYDPGFVPQAGWGQMIDRYFDEKISFKNHAIGGRSSKNFITQGRLDEILRVINPGDYLMVQFGHNDATIGVDDRYASPADYKEYLRTYVNGARQRGATPILVTPVGRRDYDEATGKFNVSFPEYVAKMQELATEEGVALVDLSASSRAYYDAIGPEDTKSVFLHVDAGVYPNRPTGTVDNTHFQEYGAIQIARLVAGGVKQLSVPLAARVKEIAPPSSIPAKPQGLVAGSVSNAGALLKWQPVDGADIYKVYRKLASEPDSAYKLTTTSTVPTVNLSGMAEGTAYNVRVAAMNGKGLSEPSDTLSLTTKQAKYKFDFGPVGAPVEAGYTEVNRTMAYTAERGFGFKDISVLSDRDRGAVTSNLLRDFVLSGSSFEFQLDVPNGTYALKTYHSDWIGSTRTDVAAEGTPFGQVSSGRASSATKIINQVLVSDGQLNVAISGSGQRLNGLEITPLLVGPTNLHTTAVNAASEPPTVDLAWDAVADAASYKVFRKASFEAEPRLIAENVTAAAFQDTTAFAGLKYNYFVTAVDSTGLESVPSNTVDTALVDPNTPVPAATAKVDIKAVEKTSVTLKWQKVSGAAAYQVYRSTSPDGPFEYVGRATEVNYTDYTVLTTIKYYYRVTTVNKGGESAPSPVAGTEKVTVVNRQMETLDRAPVALLTGEGVRVGWRMLGLDPEQIGFHVIRDGVQLTDEPLRNSTTFLDPSGTASSRYVIKSVGNGGDQLTAEFTPLAQDYLAIKLDKPADDYTKDGQPYSYSAGDSSVADLDGDGTYEVLQMWSPSNSKDNSQAGYTGTVYVDAYRMDGTKLWRINMGPNIRAGAHYTQLLAYDFDGDGKAEVAMKTADGTRDAAGTVIGNPGADYRNSSGYVLTGPEYLTVFHGASGTIMDTVAYDPPRGDVGAWGDTYGNRVDRFLGAVAYLDGEHPSMMFSRGYYTRTVLATYDLVGGKIIKRWVFDSDISGAQYRSQGNHNLSVVDVDADGKDEFVFGSMTIDDNGKPLYTTGLGHGDAIHTSDLDPSRPGLETFAAHEDMGSSGNRGATFRDSRTGEVLWSIPATKDTGRAAAGDIDPRYAGAEGWAIGGDAAWNSPVGELRSAKGELIANNIPAANFLAWWDGDLLREIVDHDWNAATSTGTPSIAKWNWETESSDRLLTATSAKSNNSTKGTPAIQADLLGDWREELVWPSADSTELRIYTTAASTDVRLRTLMHDPAYRLSVARENIAYNQPPHPGFYIGEGMELPAQPDIVYTRAG</sequence>
<accession>A0A024H882</accession>
<dbReference type="InterPro" id="IPR003961">
    <property type="entry name" value="FN3_dom"/>
</dbReference>
<dbReference type="OrthoDB" id="9802318at2"/>
<keyword evidence="1" id="KW-0326">Glycosidase</keyword>
<evidence type="ECO:0000256" key="1">
    <source>
        <dbReference type="ARBA" id="ARBA00023295"/>
    </source>
</evidence>
<dbReference type="SUPFAM" id="SSF52266">
    <property type="entry name" value="SGNH hydrolase"/>
    <property type="match status" value="1"/>
</dbReference>
<feature type="domain" description="Fibronectin type-III" evidence="4">
    <location>
        <begin position="438"/>
        <end position="527"/>
    </location>
</feature>
<dbReference type="Proteomes" id="UP000035722">
    <property type="component" value="Unassembled WGS sequence"/>
</dbReference>
<dbReference type="PROSITE" id="PS50853">
    <property type="entry name" value="FN3"/>
    <property type="match status" value="2"/>
</dbReference>
<keyword evidence="1" id="KW-0378">Hydrolase</keyword>
<dbReference type="GO" id="GO:0016798">
    <property type="term" value="F:hydrolase activity, acting on glycosyl bonds"/>
    <property type="evidence" value="ECO:0007669"/>
    <property type="project" value="UniProtKB-KW"/>
</dbReference>
<keyword evidence="5" id="KW-0456">Lyase</keyword>
<dbReference type="InterPro" id="IPR036514">
    <property type="entry name" value="SGNH_hydro_sf"/>
</dbReference>
<feature type="domain" description="Fibronectin type-III" evidence="4">
    <location>
        <begin position="772"/>
        <end position="861"/>
    </location>
</feature>
<dbReference type="STRING" id="861266.ARTSIC4J27_4390"/>
<dbReference type="PANTHER" id="PTHR43118:SF1">
    <property type="entry name" value="RHAMNOGALACTURONAN LYASE (EUROFUNG)"/>
    <property type="match status" value="1"/>
</dbReference>
<dbReference type="InterPro" id="IPR041624">
    <property type="entry name" value="RGI_lyase"/>
</dbReference>
<name>A0A024H882_9MICC</name>
<keyword evidence="6" id="KW-1185">Reference proteome</keyword>
<protein>
    <submittedName>
        <fullName evidence="5">Rhamnogalacturonan lyase yesW domain protein</fullName>
    </submittedName>
</protein>
<dbReference type="InterPro" id="IPR001087">
    <property type="entry name" value="GDSL"/>
</dbReference>
<dbReference type="GO" id="GO:0016829">
    <property type="term" value="F:lyase activity"/>
    <property type="evidence" value="ECO:0007669"/>
    <property type="project" value="UniProtKB-KW"/>
</dbReference>
<dbReference type="CDD" id="cd01821">
    <property type="entry name" value="Rhamnogalacturan_acetylesterase_like"/>
    <property type="match status" value="1"/>
</dbReference>
<dbReference type="CDD" id="cd00063">
    <property type="entry name" value="FN3"/>
    <property type="match status" value="2"/>
</dbReference>
<dbReference type="SUPFAM" id="SSF69318">
    <property type="entry name" value="Integrin alpha N-terminal domain"/>
    <property type="match status" value="1"/>
</dbReference>
<evidence type="ECO:0000256" key="2">
    <source>
        <dbReference type="ARBA" id="ARBA00023326"/>
    </source>
</evidence>
<organism evidence="5 6">
    <name type="scientific">Pseudarthrobacter siccitolerans</name>
    <dbReference type="NCBI Taxonomy" id="861266"/>
    <lineage>
        <taxon>Bacteria</taxon>
        <taxon>Bacillati</taxon>
        <taxon>Actinomycetota</taxon>
        <taxon>Actinomycetes</taxon>
        <taxon>Micrococcales</taxon>
        <taxon>Micrococcaceae</taxon>
        <taxon>Pseudarthrobacter</taxon>
    </lineage>
</organism>
<dbReference type="Pfam" id="PF18370">
    <property type="entry name" value="RGI_lyase"/>
    <property type="match status" value="1"/>
</dbReference>
<gene>
    <name evidence="5" type="primary">yesW</name>
    <name evidence="5" type="ORF">ARTSIC4J27_4390</name>
</gene>
<dbReference type="Gene3D" id="2.60.120.430">
    <property type="entry name" value="Galactose-binding lectin"/>
    <property type="match status" value="2"/>
</dbReference>
<dbReference type="InterPro" id="IPR036116">
    <property type="entry name" value="FN3_sf"/>
</dbReference>
<dbReference type="EMBL" id="CAQI01000059">
    <property type="protein sequence ID" value="CCQ48385.1"/>
    <property type="molecule type" value="Genomic_DNA"/>
</dbReference>
<dbReference type="SUPFAM" id="SSF49265">
    <property type="entry name" value="Fibronectin type III"/>
    <property type="match status" value="2"/>
</dbReference>
<dbReference type="Pfam" id="PF21254">
    <property type="entry name" value="AGA-YXIM_GBD"/>
    <property type="match status" value="2"/>
</dbReference>
<evidence type="ECO:0000259" key="4">
    <source>
        <dbReference type="PROSITE" id="PS50853"/>
    </source>
</evidence>
<dbReference type="InterPro" id="IPR028994">
    <property type="entry name" value="Integrin_alpha_N"/>
</dbReference>
<reference evidence="6" key="1">
    <citation type="journal article" date="2014" name="Genome Announc.">
        <title>Genome Sequence of Arthrobacter siccitolerans 4J27, a Xeroprotectant-Producing Desiccation-Tolerant Microorganism.</title>
        <authorList>
            <person name="Manzanera M."/>
            <person name="Santa-Cruz-Calvo L."/>
            <person name="Vilchez J.I."/>
            <person name="Garcia-Fontana C."/>
            <person name="Silva-Castro G.A."/>
            <person name="Calvo C."/>
            <person name="Gonzalez-Lopez J."/>
        </authorList>
    </citation>
    <scope>NUCLEOTIDE SEQUENCE [LARGE SCALE GENOMIC DNA]</scope>
    <source>
        <strain evidence="6">4J27</strain>
    </source>
</reference>
<evidence type="ECO:0000256" key="3">
    <source>
        <dbReference type="SAM" id="MobiDB-lite"/>
    </source>
</evidence>
<dbReference type="Pfam" id="PF00657">
    <property type="entry name" value="Lipase_GDSL"/>
    <property type="match status" value="1"/>
</dbReference>
<dbReference type="Gene3D" id="3.40.50.1110">
    <property type="entry name" value="SGNH hydrolase"/>
    <property type="match status" value="1"/>
</dbReference>
<dbReference type="SUPFAM" id="SSF49785">
    <property type="entry name" value="Galactose-binding domain-like"/>
    <property type="match status" value="2"/>
</dbReference>
<dbReference type="GO" id="GO:0016788">
    <property type="term" value="F:hydrolase activity, acting on ester bonds"/>
    <property type="evidence" value="ECO:0007669"/>
    <property type="project" value="InterPro"/>
</dbReference>
<dbReference type="Pfam" id="PF21348">
    <property type="entry name" value="RGL11_C"/>
    <property type="match status" value="1"/>
</dbReference>
<dbReference type="InterPro" id="IPR049033">
    <property type="entry name" value="AGA-YXIM_GBD"/>
</dbReference>
<dbReference type="GO" id="GO:0000272">
    <property type="term" value="P:polysaccharide catabolic process"/>
    <property type="evidence" value="ECO:0007669"/>
    <property type="project" value="UniProtKB-KW"/>
</dbReference>
<dbReference type="SMART" id="SM00060">
    <property type="entry name" value="FN3"/>
    <property type="match status" value="3"/>
</dbReference>